<keyword evidence="2" id="KW-1185">Reference proteome</keyword>
<dbReference type="GeneID" id="64631014"/>
<evidence type="ECO:0000313" key="1">
    <source>
        <dbReference type="EMBL" id="KAG1805836.1"/>
    </source>
</evidence>
<dbReference type="OrthoDB" id="3266667at2759"/>
<evidence type="ECO:0000313" key="2">
    <source>
        <dbReference type="Proteomes" id="UP000807769"/>
    </source>
</evidence>
<dbReference type="AlphaFoldDB" id="A0A9P7DXM2"/>
<reference evidence="1" key="1">
    <citation type="journal article" date="2020" name="New Phytol.">
        <title>Comparative genomics reveals dynamic genome evolution in host specialist ectomycorrhizal fungi.</title>
        <authorList>
            <person name="Lofgren L.A."/>
            <person name="Nguyen N.H."/>
            <person name="Vilgalys R."/>
            <person name="Ruytinx J."/>
            <person name="Liao H.L."/>
            <person name="Branco S."/>
            <person name="Kuo A."/>
            <person name="LaButti K."/>
            <person name="Lipzen A."/>
            <person name="Andreopoulos W."/>
            <person name="Pangilinan J."/>
            <person name="Riley R."/>
            <person name="Hundley H."/>
            <person name="Na H."/>
            <person name="Barry K."/>
            <person name="Grigoriev I.V."/>
            <person name="Stajich J.E."/>
            <person name="Kennedy P.G."/>
        </authorList>
    </citation>
    <scope>NUCLEOTIDE SEQUENCE</scope>
    <source>
        <strain evidence="1">MN1</strain>
    </source>
</reference>
<organism evidence="1 2">
    <name type="scientific">Suillus subaureus</name>
    <dbReference type="NCBI Taxonomy" id="48587"/>
    <lineage>
        <taxon>Eukaryota</taxon>
        <taxon>Fungi</taxon>
        <taxon>Dikarya</taxon>
        <taxon>Basidiomycota</taxon>
        <taxon>Agaricomycotina</taxon>
        <taxon>Agaricomycetes</taxon>
        <taxon>Agaricomycetidae</taxon>
        <taxon>Boletales</taxon>
        <taxon>Suillineae</taxon>
        <taxon>Suillaceae</taxon>
        <taxon>Suillus</taxon>
    </lineage>
</organism>
<dbReference type="EMBL" id="JABBWG010000050">
    <property type="protein sequence ID" value="KAG1805836.1"/>
    <property type="molecule type" value="Genomic_DNA"/>
</dbReference>
<proteinExistence type="predicted"/>
<protein>
    <submittedName>
        <fullName evidence="1">Uncharacterized protein</fullName>
    </submittedName>
</protein>
<gene>
    <name evidence="1" type="ORF">BJ212DRAFT_1390627</name>
</gene>
<comment type="caution">
    <text evidence="1">The sequence shown here is derived from an EMBL/GenBank/DDBJ whole genome shotgun (WGS) entry which is preliminary data.</text>
</comment>
<dbReference type="Proteomes" id="UP000807769">
    <property type="component" value="Unassembled WGS sequence"/>
</dbReference>
<accession>A0A9P7DXM2</accession>
<sequence length="112" mass="12672">MEEEAQLHEATCHTLREAVEEFAEAMLALIAAKELGISRRRGLQFLEAYIGKLYNFEDVSNTTKLETIIYTACGHLTGAHAFCMTCKSVVVKCSIWSVMHSMSLCMLRTHHY</sequence>
<dbReference type="RefSeq" id="XP_041187477.1">
    <property type="nucleotide sequence ID" value="XM_041336998.1"/>
</dbReference>
<name>A0A9P7DXM2_9AGAM</name>